<evidence type="ECO:0000256" key="3">
    <source>
        <dbReference type="ARBA" id="ARBA00046339"/>
    </source>
</evidence>
<feature type="region of interest" description="Disordered" evidence="4">
    <location>
        <begin position="36"/>
        <end position="63"/>
    </location>
</feature>
<proteinExistence type="inferred from homology"/>
<dbReference type="PANTHER" id="PTHR33620:SF1">
    <property type="entry name" value="UREASE ACCESSORY PROTEIN F"/>
    <property type="match status" value="1"/>
</dbReference>
<reference evidence="6" key="2">
    <citation type="journal article" date="2014" name="Genetics">
        <title>Maintaining two mating types: Structure of the mating type locus and its role in heterokaryosis in Podospora anserina.</title>
        <authorList>
            <person name="Grognet P."/>
            <person name="Bidard F."/>
            <person name="Kuchly C."/>
            <person name="Tong L.C.H."/>
            <person name="Coppin E."/>
            <person name="Benkhali J.A."/>
            <person name="Couloux A."/>
            <person name="Wincker P."/>
            <person name="Debuchy R."/>
            <person name="Silar P."/>
        </authorList>
    </citation>
    <scope>GENOME REANNOTATION</scope>
    <source>
        <strain evidence="6">S / ATCC MYA-4624 / DSM 980 / FGSC 10383</strain>
    </source>
</reference>
<dbReference type="AlphaFoldDB" id="A0A090D5N1"/>
<keyword evidence="1" id="KW-0996">Nickel insertion</keyword>
<evidence type="ECO:0008006" key="7">
    <source>
        <dbReference type="Google" id="ProtNLM"/>
    </source>
</evidence>
<dbReference type="InParanoid" id="A0A090D5N1"/>
<accession>A0A090D5N1</accession>
<feature type="region of interest" description="Disordered" evidence="4">
    <location>
        <begin position="1"/>
        <end position="21"/>
    </location>
</feature>
<name>A0A090D5N1_PODAN</name>
<dbReference type="STRING" id="515849.A0A090D5N1"/>
<protein>
    <recommendedName>
        <fullName evidence="7">Urease accessory protein UreF</fullName>
    </recommendedName>
</protein>
<dbReference type="Pfam" id="PF01730">
    <property type="entry name" value="UreF"/>
    <property type="match status" value="1"/>
</dbReference>
<evidence type="ECO:0000313" key="5">
    <source>
        <dbReference type="EMBL" id="CDP26098.1"/>
    </source>
</evidence>
<dbReference type="eggNOG" id="ENOG502REVQ">
    <property type="taxonomic scope" value="Eukaryota"/>
</dbReference>
<evidence type="ECO:0000256" key="1">
    <source>
        <dbReference type="ARBA" id="ARBA00022988"/>
    </source>
</evidence>
<dbReference type="PANTHER" id="PTHR33620">
    <property type="entry name" value="UREASE ACCESSORY PROTEIN F"/>
    <property type="match status" value="1"/>
</dbReference>
<organism evidence="5 6">
    <name type="scientific">Podospora anserina (strain S / ATCC MYA-4624 / DSM 980 / FGSC 10383)</name>
    <name type="common">Pleurage anserina</name>
    <dbReference type="NCBI Taxonomy" id="515849"/>
    <lineage>
        <taxon>Eukaryota</taxon>
        <taxon>Fungi</taxon>
        <taxon>Dikarya</taxon>
        <taxon>Ascomycota</taxon>
        <taxon>Pezizomycotina</taxon>
        <taxon>Sordariomycetes</taxon>
        <taxon>Sordariomycetidae</taxon>
        <taxon>Sordariales</taxon>
        <taxon>Podosporaceae</taxon>
        <taxon>Podospora</taxon>
        <taxon>Podospora anserina</taxon>
    </lineage>
</organism>
<dbReference type="GO" id="GO:0016151">
    <property type="term" value="F:nickel cation binding"/>
    <property type="evidence" value="ECO:0007669"/>
    <property type="project" value="InterPro"/>
</dbReference>
<dbReference type="InterPro" id="IPR038277">
    <property type="entry name" value="UreF_sf"/>
</dbReference>
<dbReference type="InterPro" id="IPR002639">
    <property type="entry name" value="UreF"/>
</dbReference>
<dbReference type="Gene3D" id="1.10.4190.10">
    <property type="entry name" value="Urease accessory protein UreF"/>
    <property type="match status" value="1"/>
</dbReference>
<evidence type="ECO:0000256" key="2">
    <source>
        <dbReference type="ARBA" id="ARBA00023186"/>
    </source>
</evidence>
<reference evidence="5 6" key="1">
    <citation type="journal article" date="2008" name="Genome Biol.">
        <title>The genome sequence of the model ascomycete fungus Podospora anserina.</title>
        <authorList>
            <person name="Espagne E."/>
            <person name="Lespinet O."/>
            <person name="Malagnac F."/>
            <person name="Da Silva C."/>
            <person name="Jaillon O."/>
            <person name="Porcel B.M."/>
            <person name="Couloux A."/>
            <person name="Aury J.-M."/>
            <person name="Segurens B."/>
            <person name="Poulain J."/>
            <person name="Anthouard V."/>
            <person name="Grossetete S."/>
            <person name="Khalili H."/>
            <person name="Coppin E."/>
            <person name="Dequard-Chablat M."/>
            <person name="Picard M."/>
            <person name="Contamine V."/>
            <person name="Arnaise S."/>
            <person name="Bourdais A."/>
            <person name="Berteaux-Lecellier V."/>
            <person name="Gautheret D."/>
            <person name="de Vries R.P."/>
            <person name="Battaglia E."/>
            <person name="Coutinho P.M."/>
            <person name="Danchin E.G.J."/>
            <person name="Henrissat B."/>
            <person name="El Khoury R."/>
            <person name="Sainsard-Chanet A."/>
            <person name="Boivin A."/>
            <person name="Pinan-Lucarre B."/>
            <person name="Sellem C.H."/>
            <person name="Debuchy R."/>
            <person name="Wincker P."/>
            <person name="Weissenbach J."/>
            <person name="Silar P."/>
        </authorList>
    </citation>
    <scope>NUCLEOTIDE SEQUENCE [LARGE SCALE GENOMIC DNA]</scope>
    <source>
        <strain evidence="6">S / ATCC MYA-4624 / DSM 980 / FGSC 10383</strain>
    </source>
</reference>
<keyword evidence="2" id="KW-0143">Chaperone</keyword>
<dbReference type="EMBL" id="FO904937">
    <property type="protein sequence ID" value="CDP26098.1"/>
    <property type="molecule type" value="Genomic_DNA"/>
</dbReference>
<evidence type="ECO:0000256" key="4">
    <source>
        <dbReference type="SAM" id="MobiDB-lite"/>
    </source>
</evidence>
<sequence length="305" mass="33059">MTINLFQDPISSYRESDTDDDLDNEIAELERKLAAAKAKRCKHPRSRLEGDDSSSSSSPEQPLLAPNSALPLGSFAFSSGLESYLAHGHKSNPYHPHTSFAAFLPLSISSYASTTLPFVLSAHRDPSLSNLVELDDAQDASIICTVGRRASVAQGRALLGIWERSFSQSLPPLGSSVITAAQRGDLKAFGLLVKRGSSKEIPDASAHLAPLFGAICSVVGLSLQQTAYIFLFGHVKALVSAAVRAGMFGPYQAQKILAGETVQELITEMIKREWGTKVERAGQNVPVMDLWFGRHEVLYSRIFNS</sequence>
<dbReference type="Proteomes" id="UP000001197">
    <property type="component" value="Chromosome 2"/>
</dbReference>
<evidence type="ECO:0000313" key="6">
    <source>
        <dbReference type="Proteomes" id="UP000001197"/>
    </source>
</evidence>
<keyword evidence="6" id="KW-1185">Reference proteome</keyword>
<comment type="similarity">
    <text evidence="3">Belongs to the UreF family.</text>
</comment>